<name>A0A183MAC5_9TREM</name>
<evidence type="ECO:0000313" key="4">
    <source>
        <dbReference type="EMBL" id="VDP03339.1"/>
    </source>
</evidence>
<dbReference type="PANTHER" id="PTHR13054:SF2">
    <property type="entry name" value="PROTEIN DGCR6"/>
    <property type="match status" value="1"/>
</dbReference>
<evidence type="ECO:0000256" key="2">
    <source>
        <dbReference type="SAM" id="MobiDB-lite"/>
    </source>
</evidence>
<comment type="similarity">
    <text evidence="1">Belongs to the gonadal family.</text>
</comment>
<proteinExistence type="inferred from homology"/>
<protein>
    <submittedName>
        <fullName evidence="4">Uncharacterized protein</fullName>
    </submittedName>
</protein>
<dbReference type="Pfam" id="PF07324">
    <property type="entry name" value="DGCR6"/>
    <property type="match status" value="1"/>
</dbReference>
<reference evidence="4 5" key="1">
    <citation type="submission" date="2018-11" db="EMBL/GenBank/DDBJ databases">
        <authorList>
            <consortium name="Pathogen Informatics"/>
        </authorList>
    </citation>
    <scope>NUCLEOTIDE SEQUENCE [LARGE SCALE GENOMIC DNA]</scope>
    <source>
        <strain evidence="4 5">Zambia</strain>
    </source>
</reference>
<keyword evidence="5" id="KW-1185">Reference proteome</keyword>
<dbReference type="Proteomes" id="UP000277204">
    <property type="component" value="Unassembled WGS sequence"/>
</dbReference>
<accession>A0A183MAC5</accession>
<evidence type="ECO:0000313" key="5">
    <source>
        <dbReference type="Proteomes" id="UP000277204"/>
    </source>
</evidence>
<dbReference type="AlphaFoldDB" id="A0A183MAC5"/>
<feature type="transmembrane region" description="Helical" evidence="3">
    <location>
        <begin position="154"/>
        <end position="176"/>
    </location>
</feature>
<keyword evidence="3" id="KW-0472">Membrane</keyword>
<dbReference type="InterPro" id="IPR010849">
    <property type="entry name" value="Gonadal"/>
</dbReference>
<dbReference type="PANTHER" id="PTHR13054">
    <property type="entry name" value="DIGEORGE SYNDROME CRITICAL REGION 6 DGCR6 FAMILY MEMBER"/>
    <property type="match status" value="1"/>
</dbReference>
<feature type="compositionally biased region" description="Low complexity" evidence="2">
    <location>
        <begin position="8"/>
        <end position="20"/>
    </location>
</feature>
<keyword evidence="3" id="KW-0812">Transmembrane</keyword>
<keyword evidence="3" id="KW-1133">Transmembrane helix</keyword>
<dbReference type="EMBL" id="UZAI01008900">
    <property type="protein sequence ID" value="VDP03339.1"/>
    <property type="molecule type" value="Genomic_DNA"/>
</dbReference>
<evidence type="ECO:0000256" key="1">
    <source>
        <dbReference type="ARBA" id="ARBA00005939"/>
    </source>
</evidence>
<sequence length="192" mass="22539">MSFQPAASSSSSPYYSSDVSNSNYLTHTNTDLSDNHVDREYFQQKIYYYLNELRNFVQQAPFDIQTGISEDMITQLAHILAEGKIFPTVSELVNSQRVEEQILHKQLIDLRAEQSACRSALRRKHKEEMSINASRPHHLPVLQKEHEQEMHVNYFILFIFFYIVFLDVCCCFMLSIDLKNLNFIIKIFFVRS</sequence>
<gene>
    <name evidence="4" type="ORF">SMRZ_LOCUS13000</name>
</gene>
<evidence type="ECO:0000256" key="3">
    <source>
        <dbReference type="SAM" id="Phobius"/>
    </source>
</evidence>
<organism evidence="4 5">
    <name type="scientific">Schistosoma margrebowiei</name>
    <dbReference type="NCBI Taxonomy" id="48269"/>
    <lineage>
        <taxon>Eukaryota</taxon>
        <taxon>Metazoa</taxon>
        <taxon>Spiralia</taxon>
        <taxon>Lophotrochozoa</taxon>
        <taxon>Platyhelminthes</taxon>
        <taxon>Trematoda</taxon>
        <taxon>Digenea</taxon>
        <taxon>Strigeidida</taxon>
        <taxon>Schistosomatoidea</taxon>
        <taxon>Schistosomatidae</taxon>
        <taxon>Schistosoma</taxon>
    </lineage>
</organism>
<feature type="region of interest" description="Disordered" evidence="2">
    <location>
        <begin position="1"/>
        <end position="20"/>
    </location>
</feature>